<feature type="domain" description="Replication protein A OB" evidence="14">
    <location>
        <begin position="318"/>
        <end position="414"/>
    </location>
</feature>
<dbReference type="PANTHER" id="PTHR47165:SF4">
    <property type="entry name" value="OS03G0429900 PROTEIN"/>
    <property type="match status" value="1"/>
</dbReference>
<proteinExistence type="inferred from homology"/>
<dbReference type="Pfam" id="PF04057">
    <property type="entry name" value="Rep-A_N"/>
    <property type="match status" value="1"/>
</dbReference>
<dbReference type="InterPro" id="IPR004591">
    <property type="entry name" value="Rfa1"/>
</dbReference>
<dbReference type="Pfam" id="PF16900">
    <property type="entry name" value="REPA_OB_2"/>
    <property type="match status" value="1"/>
</dbReference>
<evidence type="ECO:0000256" key="2">
    <source>
        <dbReference type="ARBA" id="ARBA00005690"/>
    </source>
</evidence>
<keyword evidence="16" id="KW-1185">Reference proteome</keyword>
<gene>
    <name evidence="15" type="ORF">PPACK8108_LOCUS21772</name>
</gene>
<dbReference type="Gene3D" id="2.40.50.140">
    <property type="entry name" value="Nucleic acid-binding proteins"/>
    <property type="match status" value="4"/>
</dbReference>
<evidence type="ECO:0000256" key="5">
    <source>
        <dbReference type="ARBA" id="ARBA00022771"/>
    </source>
</evidence>
<dbReference type="InterPro" id="IPR007199">
    <property type="entry name" value="Rep_factor-A_N"/>
</dbReference>
<name>A0AAV0BIH9_PHAPC</name>
<accession>A0AAV0BIH9</accession>
<feature type="compositionally biased region" description="Polar residues" evidence="10">
    <location>
        <begin position="162"/>
        <end position="181"/>
    </location>
</feature>
<keyword evidence="4 9" id="KW-0479">Metal-binding</keyword>
<keyword evidence="3 9" id="KW-0235">DNA replication</keyword>
<dbReference type="GO" id="GO:0006281">
    <property type="term" value="P:DNA repair"/>
    <property type="evidence" value="ECO:0007669"/>
    <property type="project" value="InterPro"/>
</dbReference>
<dbReference type="AlphaFoldDB" id="A0AAV0BIH9"/>
<dbReference type="CDD" id="cd04474">
    <property type="entry name" value="RPA1_DBD_A"/>
    <property type="match status" value="1"/>
</dbReference>
<comment type="similarity">
    <text evidence="2 9">Belongs to the replication factor A protein 1 family.</text>
</comment>
<dbReference type="InterPro" id="IPR004365">
    <property type="entry name" value="NA-bd_OB_tRNA"/>
</dbReference>
<evidence type="ECO:0000256" key="8">
    <source>
        <dbReference type="ARBA" id="ARBA00023242"/>
    </source>
</evidence>
<evidence type="ECO:0000313" key="15">
    <source>
        <dbReference type="EMBL" id="CAH7687044.1"/>
    </source>
</evidence>
<comment type="function">
    <text evidence="9">As part of the replication protein A (RPA/RP-A), a single-stranded DNA-binding heterotrimeric complex, may play an essential role in DNA replication, recombination and repair. Binds and stabilizes single-stranded DNA intermediates, preventing complementary DNA reannealing and recruiting different proteins involved in DNA metabolism.</text>
</comment>
<dbReference type="GO" id="GO:0003677">
    <property type="term" value="F:DNA binding"/>
    <property type="evidence" value="ECO:0007669"/>
    <property type="project" value="UniProtKB-KW"/>
</dbReference>
<dbReference type="FunFam" id="2.40.50.140:FF:000090">
    <property type="entry name" value="Replication protein A subunit"/>
    <property type="match status" value="1"/>
</dbReference>
<evidence type="ECO:0000256" key="4">
    <source>
        <dbReference type="ARBA" id="ARBA00022723"/>
    </source>
</evidence>
<keyword evidence="8 9" id="KW-0539">Nucleus</keyword>
<evidence type="ECO:0000313" key="16">
    <source>
        <dbReference type="Proteomes" id="UP001153365"/>
    </source>
</evidence>
<sequence>MVSVQLTDGAVRRLYVESDLDIPNLTVQVISMKPVGVVNQPNTPERWRLLISDGTQYITGMLATQLNHMIQSNSIKKCSVLKVPNYSVNVIGQRKVVVLLNVEVLSNEVEKIGSPIACDASDSKPNISSNSNISVLAQISNQNDVKPEIKSGDSKPPLFRPDSNQSKESTKSNSYNSARKPNTTNTTGGGGAPGHIPICGLNPFTNKWKIKARVAQKSEIRHWHNARGEGKLFSVTFLDESGQIKATGFNDTVDHLYERLQEGKVYYVSRGKISIAKKQFNSCNHDYEIMFENATEVEECEDETDTPRIQLSKLTKLGSLSDLEKDSIVDVVAVLKDCGELSEIVGKQTQKTLNKRDITLVDDSLFLTRMTLWGKMAQMFDAPTESIIAFQGVKVGDFGGRTLSMLSSSIMAINPEITEAFDLKGWYDSEGVNAKFQSHTNTAYAGTGSNQPITQDSLKTIVEIKDAQIGMDEKGDYFNCRATIMYIKSETICYPACPTERCNKKLLQDGDDEWRCEKCDKVFPAPDYRYLLQMTVNDHTGTLWLSGFNEVGQTILSINANELSKIQNEDETEYKRIITEATAKIYDFNCRAKQEVYNDVSRVKYSILRAGPVDWVQAGLELAESIVKQFGS</sequence>
<dbReference type="GO" id="GO:0000781">
    <property type="term" value="C:chromosome, telomeric region"/>
    <property type="evidence" value="ECO:0007669"/>
    <property type="project" value="UniProtKB-ARBA"/>
</dbReference>
<dbReference type="CDD" id="cd04476">
    <property type="entry name" value="RPA1_DBD_C"/>
    <property type="match status" value="1"/>
</dbReference>
<dbReference type="FunFam" id="2.40.50.140:FF:000117">
    <property type="entry name" value="Replication protein A subunit"/>
    <property type="match status" value="1"/>
</dbReference>
<evidence type="ECO:0000256" key="1">
    <source>
        <dbReference type="ARBA" id="ARBA00004123"/>
    </source>
</evidence>
<dbReference type="InterPro" id="IPR047192">
    <property type="entry name" value="Euk_RPA1_DBD_C"/>
</dbReference>
<evidence type="ECO:0000256" key="7">
    <source>
        <dbReference type="ARBA" id="ARBA00023125"/>
    </source>
</evidence>
<feature type="domain" description="OB" evidence="11">
    <location>
        <begin position="208"/>
        <end position="293"/>
    </location>
</feature>
<dbReference type="EMBL" id="CALTRL010005828">
    <property type="protein sequence ID" value="CAH7687044.1"/>
    <property type="molecule type" value="Genomic_DNA"/>
</dbReference>
<feature type="domain" description="Replication factor-A protein 1 N-terminal" evidence="12">
    <location>
        <begin position="6"/>
        <end position="106"/>
    </location>
</feature>
<dbReference type="NCBIfam" id="TIGR00617">
    <property type="entry name" value="rpa1"/>
    <property type="match status" value="1"/>
</dbReference>
<evidence type="ECO:0000256" key="3">
    <source>
        <dbReference type="ARBA" id="ARBA00022705"/>
    </source>
</evidence>
<dbReference type="GO" id="GO:0006260">
    <property type="term" value="P:DNA replication"/>
    <property type="evidence" value="ECO:0007669"/>
    <property type="project" value="UniProtKB-KW"/>
</dbReference>
<dbReference type="GO" id="GO:0007004">
    <property type="term" value="P:telomere maintenance via telomerase"/>
    <property type="evidence" value="ECO:0007669"/>
    <property type="project" value="UniProtKB-ARBA"/>
</dbReference>
<dbReference type="FunFam" id="2.40.50.140:FF:000041">
    <property type="entry name" value="Replication protein A subunit"/>
    <property type="match status" value="1"/>
</dbReference>
<dbReference type="Pfam" id="PF01336">
    <property type="entry name" value="tRNA_anti-codon"/>
    <property type="match status" value="1"/>
</dbReference>
<reference evidence="15" key="1">
    <citation type="submission" date="2022-06" db="EMBL/GenBank/DDBJ databases">
        <authorList>
            <consortium name="SYNGENTA / RWTH Aachen University"/>
        </authorList>
    </citation>
    <scope>NUCLEOTIDE SEQUENCE</scope>
</reference>
<organism evidence="15 16">
    <name type="scientific">Phakopsora pachyrhizi</name>
    <name type="common">Asian soybean rust disease fungus</name>
    <dbReference type="NCBI Taxonomy" id="170000"/>
    <lineage>
        <taxon>Eukaryota</taxon>
        <taxon>Fungi</taxon>
        <taxon>Dikarya</taxon>
        <taxon>Basidiomycota</taxon>
        <taxon>Pucciniomycotina</taxon>
        <taxon>Pucciniomycetes</taxon>
        <taxon>Pucciniales</taxon>
        <taxon>Phakopsoraceae</taxon>
        <taxon>Phakopsora</taxon>
    </lineage>
</organism>
<protein>
    <recommendedName>
        <fullName evidence="9">Replication protein A subunit</fullName>
    </recommendedName>
</protein>
<evidence type="ECO:0000256" key="9">
    <source>
        <dbReference type="RuleBase" id="RU364130"/>
    </source>
</evidence>
<dbReference type="GO" id="GO:0008270">
    <property type="term" value="F:zinc ion binding"/>
    <property type="evidence" value="ECO:0007669"/>
    <property type="project" value="UniProtKB-KW"/>
</dbReference>
<dbReference type="CDD" id="cd04475">
    <property type="entry name" value="RPA1_DBD_B"/>
    <property type="match status" value="1"/>
</dbReference>
<dbReference type="PANTHER" id="PTHR47165">
    <property type="entry name" value="OS03G0429900 PROTEIN"/>
    <property type="match status" value="1"/>
</dbReference>
<dbReference type="FunFam" id="2.40.50.140:FF:000064">
    <property type="entry name" value="Replication protein A subunit"/>
    <property type="match status" value="1"/>
</dbReference>
<comment type="caution">
    <text evidence="15">The sequence shown here is derived from an EMBL/GenBank/DDBJ whole genome shotgun (WGS) entry which is preliminary data.</text>
</comment>
<evidence type="ECO:0000256" key="10">
    <source>
        <dbReference type="SAM" id="MobiDB-lite"/>
    </source>
</evidence>
<evidence type="ECO:0000259" key="13">
    <source>
        <dbReference type="Pfam" id="PF08646"/>
    </source>
</evidence>
<keyword evidence="5 9" id="KW-0863">Zinc-finger</keyword>
<evidence type="ECO:0000256" key="6">
    <source>
        <dbReference type="ARBA" id="ARBA00022833"/>
    </source>
</evidence>
<dbReference type="Pfam" id="PF08646">
    <property type="entry name" value="Rep_fac-A_C"/>
    <property type="match status" value="1"/>
</dbReference>
<feature type="domain" description="Replication factor A C-terminal" evidence="13">
    <location>
        <begin position="477"/>
        <end position="618"/>
    </location>
</feature>
<feature type="region of interest" description="Disordered" evidence="10">
    <location>
        <begin position="144"/>
        <end position="196"/>
    </location>
</feature>
<keyword evidence="6 9" id="KW-0862">Zinc</keyword>
<comment type="subcellular location">
    <subcellularLocation>
        <location evidence="1 9">Nucleus</location>
    </subcellularLocation>
</comment>
<evidence type="ECO:0000259" key="14">
    <source>
        <dbReference type="Pfam" id="PF16900"/>
    </source>
</evidence>
<evidence type="ECO:0000259" key="11">
    <source>
        <dbReference type="Pfam" id="PF01336"/>
    </source>
</evidence>
<evidence type="ECO:0000259" key="12">
    <source>
        <dbReference type="Pfam" id="PF04057"/>
    </source>
</evidence>
<dbReference type="GO" id="GO:0006310">
    <property type="term" value="P:DNA recombination"/>
    <property type="evidence" value="ECO:0007669"/>
    <property type="project" value="InterPro"/>
</dbReference>
<dbReference type="InterPro" id="IPR012340">
    <property type="entry name" value="NA-bd_OB-fold"/>
</dbReference>
<dbReference type="GO" id="GO:0005662">
    <property type="term" value="C:DNA replication factor A complex"/>
    <property type="evidence" value="ECO:0007669"/>
    <property type="project" value="UniProtKB-ARBA"/>
</dbReference>
<dbReference type="SUPFAM" id="SSF50249">
    <property type="entry name" value="Nucleic acid-binding proteins"/>
    <property type="match status" value="4"/>
</dbReference>
<keyword evidence="7 9" id="KW-0238">DNA-binding</keyword>
<comment type="subunit">
    <text evidence="9">Component of the heterotrimeric canonical replication protein A complex (RPA).</text>
</comment>
<dbReference type="InterPro" id="IPR013955">
    <property type="entry name" value="Rep_factor-A_C"/>
</dbReference>
<dbReference type="Proteomes" id="UP001153365">
    <property type="component" value="Unassembled WGS sequence"/>
</dbReference>
<dbReference type="InterPro" id="IPR031657">
    <property type="entry name" value="REPA_OB_2"/>
</dbReference>